<evidence type="ECO:0000256" key="1">
    <source>
        <dbReference type="SAM" id="Phobius"/>
    </source>
</evidence>
<accession>F1LGF3</accession>
<name>F1LGF3_ASCSU</name>
<feature type="transmembrane region" description="Helical" evidence="1">
    <location>
        <begin position="79"/>
        <end position="99"/>
    </location>
</feature>
<evidence type="ECO:0000313" key="2">
    <source>
        <dbReference type="EMBL" id="ADY49207.1"/>
    </source>
</evidence>
<organism evidence="2">
    <name type="scientific">Ascaris suum</name>
    <name type="common">Pig roundworm</name>
    <name type="synonym">Ascaris lumbricoides</name>
    <dbReference type="NCBI Taxonomy" id="6253"/>
    <lineage>
        <taxon>Eukaryota</taxon>
        <taxon>Metazoa</taxon>
        <taxon>Ecdysozoa</taxon>
        <taxon>Nematoda</taxon>
        <taxon>Chromadorea</taxon>
        <taxon>Rhabditida</taxon>
        <taxon>Spirurina</taxon>
        <taxon>Ascaridomorpha</taxon>
        <taxon>Ascaridoidea</taxon>
        <taxon>Ascarididae</taxon>
        <taxon>Ascaris</taxon>
    </lineage>
</organism>
<sequence length="157" mass="18108">MSYFEDEGRHPLPTHEAVSKVRAALSNGRHSFKRMASETAQSVSEKVQNIMAHRKSENVEQLHTIAEKPGRCFIWKKRWQIALMANLGFIIAFGIRCNFGAAKGRMINNFTDPFGNNFTREFFWTPTPIGYNGKCIFLWICDYTNSRRYACCKICTK</sequence>
<reference evidence="2" key="1">
    <citation type="journal article" date="2011" name="Genome Res.">
        <title>Deep small RNA sequencing from the nematode Ascaris reveals conservation, functional diversification, and novel developmental profiles.</title>
        <authorList>
            <person name="Wang J."/>
            <person name="Czech B."/>
            <person name="Crunk A."/>
            <person name="Wallace A."/>
            <person name="Mitreva M."/>
            <person name="Hannon G.J."/>
            <person name="Davis R.E."/>
        </authorList>
    </citation>
    <scope>NUCLEOTIDE SEQUENCE</scope>
</reference>
<dbReference type="AlphaFoldDB" id="F1LGF3"/>
<proteinExistence type="evidence at transcript level"/>
<keyword evidence="1" id="KW-0812">Transmembrane</keyword>
<dbReference type="EMBL" id="JI214771">
    <property type="protein sequence ID" value="ADY49207.1"/>
    <property type="molecule type" value="mRNA"/>
</dbReference>
<protein>
    <submittedName>
        <fullName evidence="2">Potential vesicular glutamate transporter</fullName>
    </submittedName>
</protein>
<keyword evidence="1" id="KW-0472">Membrane</keyword>
<keyword evidence="1" id="KW-1133">Transmembrane helix</keyword>